<name>A0A398E1K6_9BACT</name>
<proteinExistence type="predicted"/>
<dbReference type="OrthoDB" id="191172at2"/>
<dbReference type="EMBL" id="QXIY01000029">
    <property type="protein sequence ID" value="RIE16521.1"/>
    <property type="molecule type" value="Genomic_DNA"/>
</dbReference>
<evidence type="ECO:0008006" key="3">
    <source>
        <dbReference type="Google" id="ProtNLM"/>
    </source>
</evidence>
<dbReference type="Proteomes" id="UP000266113">
    <property type="component" value="Unassembled WGS sequence"/>
</dbReference>
<sequence>MSTRDYLDLLSTYKQKKLFRTVDFATLLSRDMPSVRVELSRLVSRGMLSRVSKGLYPNPYNPPTQEELAMVLKSPAYISMESALARQGILSQSPFTMTLVTTGSTGTVDAMNTRFEFHHLQSRWFIGYHRRDTYDLAEPEKALCDLVYLRYRRTRELSEDRMRSLLDDMDLAELHKAPLRRYVWLMHLEDSFHQLKVAL</sequence>
<accession>A0A398E1K6</accession>
<gene>
    <name evidence="1" type="ORF">SMC1_06275</name>
</gene>
<reference evidence="1 2" key="1">
    <citation type="submission" date="2018-09" db="EMBL/GenBank/DDBJ databases">
        <title>Discovery and Ecogenomic Context for Candidatus Cryosericales, a Global Caldiserica Order Active in Thawing Permafrost.</title>
        <authorList>
            <person name="Martinez M.A."/>
            <person name="Woodcroft B.J."/>
            <person name="Ignacio Espinoza J.C."/>
            <person name="Zayed A."/>
            <person name="Singleton C.M."/>
            <person name="Boyd J."/>
            <person name="Li Y.-F."/>
            <person name="Purvine S."/>
            <person name="Maughan H."/>
            <person name="Hodgkins S.B."/>
            <person name="Anderson D."/>
            <person name="Sederholm M."/>
            <person name="Temperton B."/>
            <person name="Saleska S.R."/>
            <person name="Tyson G.W."/>
            <person name="Rich V.I."/>
        </authorList>
    </citation>
    <scope>NUCLEOTIDE SEQUENCE [LARGE SCALE GENOMIC DNA]</scope>
    <source>
        <strain evidence="1 2">SMC1</strain>
    </source>
</reference>
<dbReference type="AlphaFoldDB" id="A0A398E1K6"/>
<keyword evidence="2" id="KW-1185">Reference proteome</keyword>
<evidence type="ECO:0000313" key="2">
    <source>
        <dbReference type="Proteomes" id="UP000266113"/>
    </source>
</evidence>
<comment type="caution">
    <text evidence="1">The sequence shown here is derived from an EMBL/GenBank/DDBJ whole genome shotgun (WGS) entry which is preliminary data.</text>
</comment>
<organism evidence="1 2">
    <name type="scientific">Candidatus Cryosericum septentrionale</name>
    <dbReference type="NCBI Taxonomy" id="2290913"/>
    <lineage>
        <taxon>Bacteria</taxon>
        <taxon>Pseudomonadati</taxon>
        <taxon>Caldisericota/Cryosericota group</taxon>
        <taxon>Candidatus Cryosericota</taxon>
        <taxon>Candidatus Cryosericia</taxon>
        <taxon>Candidatus Cryosericales</taxon>
        <taxon>Candidatus Cryosericaceae</taxon>
        <taxon>Candidatus Cryosericum</taxon>
    </lineage>
</organism>
<protein>
    <recommendedName>
        <fullName evidence="3">Transcriptional regulator, AbiEi antitoxin, Type IV TA system</fullName>
    </recommendedName>
</protein>
<dbReference type="RefSeq" id="WP_119085925.1">
    <property type="nucleotide sequence ID" value="NZ_QXIY01000029.1"/>
</dbReference>
<evidence type="ECO:0000313" key="1">
    <source>
        <dbReference type="EMBL" id="RIE16521.1"/>
    </source>
</evidence>